<keyword evidence="6" id="KW-1185">Reference proteome</keyword>
<dbReference type="Gene3D" id="3.40.50.2300">
    <property type="match status" value="2"/>
</dbReference>
<dbReference type="PANTHER" id="PTHR30146">
    <property type="entry name" value="LACI-RELATED TRANSCRIPTIONAL REPRESSOR"/>
    <property type="match status" value="1"/>
</dbReference>
<dbReference type="PANTHER" id="PTHR30146:SF24">
    <property type="entry name" value="XYLOSE OPERON REGULATORY PROTEIN"/>
    <property type="match status" value="1"/>
</dbReference>
<keyword evidence="3" id="KW-0804">Transcription</keyword>
<dbReference type="SUPFAM" id="SSF53822">
    <property type="entry name" value="Periplasmic binding protein-like I"/>
    <property type="match status" value="1"/>
</dbReference>
<dbReference type="Gene3D" id="1.10.10.60">
    <property type="entry name" value="Homeodomain-like"/>
    <property type="match status" value="1"/>
</dbReference>
<evidence type="ECO:0000256" key="2">
    <source>
        <dbReference type="ARBA" id="ARBA00023125"/>
    </source>
</evidence>
<dbReference type="RefSeq" id="WP_277861688.1">
    <property type="nucleotide sequence ID" value="NZ_JARRAG010000002.1"/>
</dbReference>
<dbReference type="Proteomes" id="UP001216907">
    <property type="component" value="Unassembled WGS sequence"/>
</dbReference>
<comment type="caution">
    <text evidence="5">The sequence shown here is derived from an EMBL/GenBank/DDBJ whole genome shotgun (WGS) entry which is preliminary data.</text>
</comment>
<dbReference type="InterPro" id="IPR009057">
    <property type="entry name" value="Homeodomain-like_sf"/>
</dbReference>
<dbReference type="InterPro" id="IPR018060">
    <property type="entry name" value="HTH_AraC"/>
</dbReference>
<reference evidence="5 6" key="1">
    <citation type="submission" date="2023-03" db="EMBL/GenBank/DDBJ databases">
        <title>Paludisphaera mucosa sp. nov. a novel planctomycete from northern fen.</title>
        <authorList>
            <person name="Ivanova A."/>
        </authorList>
    </citation>
    <scope>NUCLEOTIDE SEQUENCE [LARGE SCALE GENOMIC DNA]</scope>
    <source>
        <strain evidence="5 6">Pla2</strain>
    </source>
</reference>
<dbReference type="CDD" id="cd01543">
    <property type="entry name" value="PBP1_XylR"/>
    <property type="match status" value="1"/>
</dbReference>
<accession>A0ABT6FCM6</accession>
<dbReference type="PROSITE" id="PS01124">
    <property type="entry name" value="HTH_ARAC_FAMILY_2"/>
    <property type="match status" value="1"/>
</dbReference>
<dbReference type="InterPro" id="IPR046335">
    <property type="entry name" value="LacI/GalR-like_sensor"/>
</dbReference>
<dbReference type="Pfam" id="PF13377">
    <property type="entry name" value="Peripla_BP_3"/>
    <property type="match status" value="1"/>
</dbReference>
<keyword evidence="2 5" id="KW-0238">DNA-binding</keyword>
<sequence>MAEPLKLAVARCRPPHVALVVQTSMAYGRRILEGVSRYARENGPWTFYFEPRSRQDPLPAWLASWDGDGIILGVSKARREVRPARRVPTVDLDDQGGRPHVQSDHRAIGALAAEHLLERGFKRFAFFGYPGFRWSVGNYDGFAERVRREGWECRLYRGGQQASWGHQLPAWDQEMETASRWVASLPKPLGLMACNDFRGIQALEACRRAGVSVPEEVAVVGADDETLACELADPPLSSVIPDCRSIGYQAASLLDRMMRGERPPRTTLMIPPLGVAVRQSTEITAIEEPCVAEALRYIRDNACLGIRVDDVLEHVAVSRSKLQRRFREAIGRTIHETIARERLRRVEQLLAETDLSYEAVAARSGFAYLGYMSTVFRQATGVTPAAYRQQHARDRGFDPSA</sequence>
<evidence type="ECO:0000313" key="5">
    <source>
        <dbReference type="EMBL" id="MDG3005343.1"/>
    </source>
</evidence>
<evidence type="ECO:0000256" key="1">
    <source>
        <dbReference type="ARBA" id="ARBA00023015"/>
    </source>
</evidence>
<dbReference type="SMART" id="SM00342">
    <property type="entry name" value="HTH_ARAC"/>
    <property type="match status" value="1"/>
</dbReference>
<dbReference type="SUPFAM" id="SSF46689">
    <property type="entry name" value="Homeodomain-like"/>
    <property type="match status" value="1"/>
</dbReference>
<protein>
    <submittedName>
        <fullName evidence="5">DNA-binding transcriptional regulator</fullName>
    </submittedName>
</protein>
<evidence type="ECO:0000256" key="3">
    <source>
        <dbReference type="ARBA" id="ARBA00023163"/>
    </source>
</evidence>
<feature type="domain" description="HTH araC/xylS-type" evidence="4">
    <location>
        <begin position="292"/>
        <end position="390"/>
    </location>
</feature>
<evidence type="ECO:0000259" key="4">
    <source>
        <dbReference type="PROSITE" id="PS01124"/>
    </source>
</evidence>
<gene>
    <name evidence="5" type="ORF">PZE19_16250</name>
</gene>
<evidence type="ECO:0000313" key="6">
    <source>
        <dbReference type="Proteomes" id="UP001216907"/>
    </source>
</evidence>
<organism evidence="5 6">
    <name type="scientific">Paludisphaera mucosa</name>
    <dbReference type="NCBI Taxonomy" id="3030827"/>
    <lineage>
        <taxon>Bacteria</taxon>
        <taxon>Pseudomonadati</taxon>
        <taxon>Planctomycetota</taxon>
        <taxon>Planctomycetia</taxon>
        <taxon>Isosphaerales</taxon>
        <taxon>Isosphaeraceae</taxon>
        <taxon>Paludisphaera</taxon>
    </lineage>
</organism>
<proteinExistence type="predicted"/>
<dbReference type="EMBL" id="JARRAG010000002">
    <property type="protein sequence ID" value="MDG3005343.1"/>
    <property type="molecule type" value="Genomic_DNA"/>
</dbReference>
<dbReference type="InterPro" id="IPR028082">
    <property type="entry name" value="Peripla_BP_I"/>
</dbReference>
<keyword evidence="1" id="KW-0805">Transcription regulation</keyword>
<dbReference type="Pfam" id="PF12833">
    <property type="entry name" value="HTH_18"/>
    <property type="match status" value="1"/>
</dbReference>
<name>A0ABT6FCM6_9BACT</name>
<dbReference type="GO" id="GO:0003677">
    <property type="term" value="F:DNA binding"/>
    <property type="evidence" value="ECO:0007669"/>
    <property type="project" value="UniProtKB-KW"/>
</dbReference>